<dbReference type="OrthoDB" id="2423209at2759"/>
<organism evidence="1 2">
    <name type="scientific">Gigaspora rosea</name>
    <dbReference type="NCBI Taxonomy" id="44941"/>
    <lineage>
        <taxon>Eukaryota</taxon>
        <taxon>Fungi</taxon>
        <taxon>Fungi incertae sedis</taxon>
        <taxon>Mucoromycota</taxon>
        <taxon>Glomeromycotina</taxon>
        <taxon>Glomeromycetes</taxon>
        <taxon>Diversisporales</taxon>
        <taxon>Gigasporaceae</taxon>
        <taxon>Gigaspora</taxon>
    </lineage>
</organism>
<name>A0A397U2W3_9GLOM</name>
<gene>
    <name evidence="1" type="ORF">C2G38_2221924</name>
</gene>
<comment type="caution">
    <text evidence="1">The sequence shown here is derived from an EMBL/GenBank/DDBJ whole genome shotgun (WGS) entry which is preliminary data.</text>
</comment>
<reference evidence="1 2" key="1">
    <citation type="submission" date="2018-06" db="EMBL/GenBank/DDBJ databases">
        <title>Comparative genomics reveals the genomic features of Rhizophagus irregularis, R. cerebriforme, R. diaphanum and Gigaspora rosea, and their symbiotic lifestyle signature.</title>
        <authorList>
            <person name="Morin E."/>
            <person name="San Clemente H."/>
            <person name="Chen E.C.H."/>
            <person name="De La Providencia I."/>
            <person name="Hainaut M."/>
            <person name="Kuo A."/>
            <person name="Kohler A."/>
            <person name="Murat C."/>
            <person name="Tang N."/>
            <person name="Roy S."/>
            <person name="Loubradou J."/>
            <person name="Henrissat B."/>
            <person name="Grigoriev I.V."/>
            <person name="Corradi N."/>
            <person name="Roux C."/>
            <person name="Martin F.M."/>
        </authorList>
    </citation>
    <scope>NUCLEOTIDE SEQUENCE [LARGE SCALE GENOMIC DNA]</scope>
    <source>
        <strain evidence="1 2">DAOM 194757</strain>
    </source>
</reference>
<evidence type="ECO:0000313" key="1">
    <source>
        <dbReference type="EMBL" id="RIB04605.1"/>
    </source>
</evidence>
<dbReference type="AlphaFoldDB" id="A0A397U2W3"/>
<sequence>MFKRNASKFYKKIAEEMIWTSSGFDERKQIMTQVTDTKQIVYDTILKYISQEHELDLFVLNTKYDPTNKPVSVQDFFNSKHVEKSQGNKMVMDFIVKRNEEDKEDLEPGQFKDTNEIDKLYYFKNLKDICTSFFACSAKAVAEKIELFYKEQIDMFKQTTISFPIVT</sequence>
<keyword evidence="2" id="KW-1185">Reference proteome</keyword>
<accession>A0A397U2W3</accession>
<dbReference type="EMBL" id="QKWP01002146">
    <property type="protein sequence ID" value="RIB04605.1"/>
    <property type="molecule type" value="Genomic_DNA"/>
</dbReference>
<protein>
    <submittedName>
        <fullName evidence="1">Uncharacterized protein</fullName>
    </submittedName>
</protein>
<evidence type="ECO:0000313" key="2">
    <source>
        <dbReference type="Proteomes" id="UP000266673"/>
    </source>
</evidence>
<dbReference type="Proteomes" id="UP000266673">
    <property type="component" value="Unassembled WGS sequence"/>
</dbReference>
<proteinExistence type="predicted"/>